<dbReference type="GO" id="GO:0005694">
    <property type="term" value="C:chromosome"/>
    <property type="evidence" value="ECO:0007669"/>
    <property type="project" value="UniProtKB-SubCell"/>
</dbReference>
<proteinExistence type="predicted"/>
<dbReference type="Pfam" id="PF08075">
    <property type="entry name" value="NOPS"/>
    <property type="match status" value="1"/>
</dbReference>
<feature type="domain" description="RRM" evidence="31">
    <location>
        <begin position="293"/>
        <end position="374"/>
    </location>
</feature>
<evidence type="ECO:0000256" key="9">
    <source>
        <dbReference type="ARBA" id="ARBA00022588"/>
    </source>
</evidence>
<dbReference type="SUPFAM" id="SSF54928">
    <property type="entry name" value="RNA-binding domain, RBD"/>
    <property type="match status" value="1"/>
</dbReference>
<evidence type="ECO:0000256" key="3">
    <source>
        <dbReference type="ARBA" id="ARBA00004604"/>
    </source>
</evidence>
<dbReference type="CDD" id="cd12946">
    <property type="entry name" value="NOPS_p54nrb_PSF_PSPC1"/>
    <property type="match status" value="1"/>
</dbReference>
<dbReference type="FunFam" id="3.30.70.330:FF:000226">
    <property type="entry name" value="Non-POU domain-containing octamer-binding protein"/>
    <property type="match status" value="1"/>
</dbReference>
<feature type="region of interest" description="Disordered" evidence="30">
    <location>
        <begin position="162"/>
        <end position="196"/>
    </location>
</feature>
<evidence type="ECO:0000256" key="4">
    <source>
        <dbReference type="ARBA" id="ARBA00022454"/>
    </source>
</evidence>
<keyword evidence="21" id="KW-0804">Transcription</keyword>
<keyword evidence="9" id="KW-0399">Innate immunity</keyword>
<dbReference type="SMART" id="SM00360">
    <property type="entry name" value="RRM"/>
    <property type="match status" value="2"/>
</dbReference>
<reference evidence="32 33" key="1">
    <citation type="journal article" date="2012" name="Genome Biol.">
        <title>Sequencing three crocodilian genomes to illuminate the evolution of archosaurs and amniotes.</title>
        <authorList>
            <person name="St John J.A."/>
            <person name="Braun E.L."/>
            <person name="Isberg S.R."/>
            <person name="Miles L.G."/>
            <person name="Chong A.Y."/>
            <person name="Gongora J."/>
            <person name="Dalzell P."/>
            <person name="Moran C."/>
            <person name="Bed'hom B."/>
            <person name="Abzhanov A."/>
            <person name="Burgess S.C."/>
            <person name="Cooksey A.M."/>
            <person name="Castoe T.A."/>
            <person name="Crawford N.G."/>
            <person name="Densmore L.D."/>
            <person name="Drew J.C."/>
            <person name="Edwards S.V."/>
            <person name="Faircloth B.C."/>
            <person name="Fujita M.K."/>
            <person name="Greenwold M.J."/>
            <person name="Hoffmann F.G."/>
            <person name="Howard J.M."/>
            <person name="Iguchi T."/>
            <person name="Janes D.E."/>
            <person name="Khan S.Y."/>
            <person name="Kohno S."/>
            <person name="de Koning A.J."/>
            <person name="Lance S.L."/>
            <person name="McCarthy F.M."/>
            <person name="McCormack J.E."/>
            <person name="Merchant M.E."/>
            <person name="Peterson D.G."/>
            <person name="Pollock D.D."/>
            <person name="Pourmand N."/>
            <person name="Raney B.J."/>
            <person name="Roessler K.A."/>
            <person name="Sanford J.R."/>
            <person name="Sawyer R.H."/>
            <person name="Schmidt C.J."/>
            <person name="Triplett E.W."/>
            <person name="Tuberville T.D."/>
            <person name="Venegas-Anaya M."/>
            <person name="Howard J.T."/>
            <person name="Jarvis E.D."/>
            <person name="Guillette L.J.Jr."/>
            <person name="Glenn T.C."/>
            <person name="Green R.E."/>
            <person name="Ray D.A."/>
        </authorList>
    </citation>
    <scope>NUCLEOTIDE SEQUENCE [LARGE SCALE GENOMIC DNA]</scope>
    <source>
        <strain evidence="32">KSC_2009_1</strain>
    </source>
</reference>
<keyword evidence="19" id="KW-0238">DNA-binding</keyword>
<dbReference type="InterPro" id="IPR000504">
    <property type="entry name" value="RRM_dom"/>
</dbReference>
<evidence type="ECO:0000256" key="27">
    <source>
        <dbReference type="ARBA" id="ARBA00068166"/>
    </source>
</evidence>
<dbReference type="GO" id="GO:0003677">
    <property type="term" value="F:DNA binding"/>
    <property type="evidence" value="ECO:0007669"/>
    <property type="project" value="UniProtKB-KW"/>
</dbReference>
<evidence type="ECO:0000256" key="30">
    <source>
        <dbReference type="SAM" id="MobiDB-lite"/>
    </source>
</evidence>
<evidence type="ECO:0000256" key="23">
    <source>
        <dbReference type="ARBA" id="ARBA00023187"/>
    </source>
</evidence>
<keyword evidence="18 29" id="KW-0175">Coiled coil</keyword>
<evidence type="ECO:0000256" key="15">
    <source>
        <dbReference type="ARBA" id="ARBA00022884"/>
    </source>
</evidence>
<evidence type="ECO:0000256" key="19">
    <source>
        <dbReference type="ARBA" id="ARBA00023125"/>
    </source>
</evidence>
<dbReference type="InterPro" id="IPR034558">
    <property type="entry name" value="p54nrb_RRM2"/>
</dbReference>
<evidence type="ECO:0000256" key="10">
    <source>
        <dbReference type="ARBA" id="ARBA00022664"/>
    </source>
</evidence>
<accession>A0A151NSZ5</accession>
<evidence type="ECO:0000256" key="6">
    <source>
        <dbReference type="ARBA" id="ARBA00022491"/>
    </source>
</evidence>
<gene>
    <name evidence="32" type="primary">NONO</name>
    <name evidence="32" type="ORF">Y1Q_0006675</name>
</gene>
<dbReference type="GO" id="GO:0016607">
    <property type="term" value="C:nuclear speck"/>
    <property type="evidence" value="ECO:0007669"/>
    <property type="project" value="UniProtKB-SubCell"/>
</dbReference>
<dbReference type="Proteomes" id="UP000050525">
    <property type="component" value="Unassembled WGS sequence"/>
</dbReference>
<sequence length="618" mass="69761">MAKHPAWQQLKLSERRGSRLARRKVEGCSGPDSLPACFLHAPAGHRPPLGAARGPLLLQPKHLRRLPVSAAEARAHGTEVAATNRYHWHPAGPQGAGAAFGRLRRGERRFIPPPPILSSPAVPEVLMTIASKQKAWPGLISWILLPGGLRYASPWVGKMQGNKGFNMDKQNHTPRKQHQQHQQPPIPANGQQTNSQNEGLTIDLKNFRKPGEKTFTQRSRLFVGNLPPDITEEEMRKLFEKYGKAGEVFIHKDKGFGFIRLETRTLAEIAKVELDNMPLRGKQLRVRFACHSASLTVRNLPQFVSNELLEEAFSIFGQVERAVVIVDDRGRSSGKGIVEFSGKPAARKALDRCSEGSFLLTTFPRPVTVEPMDQYDDEEGLPEKLVIKNQQYHKEREQPPRFAQPGTFEYEYAMRWKALIEMEKQQQEQVDRNIKEAREKLEMEMEAARHEHQVMLMRQDLMRRQEELRRMEELHNQEVQKRKQLELRQEEERRRREEEMRRQQEEMMRRQQEGFKGNFPDAREPPDMRMGQMGMGGAIGMNNRGAMGGTNVPAGAPPAAGPGAMIPDGAMGMTPPPPADRFGQGSAMEGLGAMGGNPPGFNRGNPGGEFGPNKRRRY</sequence>
<keyword evidence="24" id="KW-0234">DNA repair</keyword>
<dbReference type="Pfam" id="PF00076">
    <property type="entry name" value="RRM_1"/>
    <property type="match status" value="2"/>
</dbReference>
<keyword evidence="12" id="KW-0227">DNA damage</keyword>
<dbReference type="CDD" id="cd12588">
    <property type="entry name" value="RRM1_p54nrb"/>
    <property type="match status" value="1"/>
</dbReference>
<keyword evidence="10" id="KW-0507">mRNA processing</keyword>
<evidence type="ECO:0000313" key="33">
    <source>
        <dbReference type="Proteomes" id="UP000050525"/>
    </source>
</evidence>
<evidence type="ECO:0000256" key="14">
    <source>
        <dbReference type="ARBA" id="ARBA00022859"/>
    </source>
</evidence>
<keyword evidence="25" id="KW-0539">Nucleus</keyword>
<dbReference type="PROSITE" id="PS50102">
    <property type="entry name" value="RRM"/>
    <property type="match status" value="2"/>
</dbReference>
<keyword evidence="22" id="KW-0233">DNA recombination</keyword>
<evidence type="ECO:0000256" key="28">
    <source>
        <dbReference type="PROSITE-ProRule" id="PRU00176"/>
    </source>
</evidence>
<dbReference type="Gene3D" id="6.10.250.1170">
    <property type="match status" value="1"/>
</dbReference>
<comment type="caution">
    <text evidence="32">The sequence shown here is derived from an EMBL/GenBank/DDBJ whole genome shotgun (WGS) entry which is preliminary data.</text>
</comment>
<evidence type="ECO:0000256" key="17">
    <source>
        <dbReference type="ARBA" id="ARBA00023015"/>
    </source>
</evidence>
<feature type="domain" description="RRM" evidence="31">
    <location>
        <begin position="219"/>
        <end position="291"/>
    </location>
</feature>
<dbReference type="CDD" id="cd12591">
    <property type="entry name" value="RRM2_p54nrb"/>
    <property type="match status" value="1"/>
</dbReference>
<dbReference type="GO" id="GO:0045087">
    <property type="term" value="P:innate immune response"/>
    <property type="evidence" value="ECO:0007669"/>
    <property type="project" value="UniProtKB-KW"/>
</dbReference>
<feature type="coiled-coil region" evidence="29">
    <location>
        <begin position="420"/>
        <end position="513"/>
    </location>
</feature>
<protein>
    <recommendedName>
        <fullName evidence="27">Non-POU domain-containing octamer-binding protein</fullName>
    </recommendedName>
</protein>
<keyword evidence="7" id="KW-1017">Isopeptide bond</keyword>
<dbReference type="GO" id="GO:0006281">
    <property type="term" value="P:DNA repair"/>
    <property type="evidence" value="ECO:0007669"/>
    <property type="project" value="UniProtKB-KW"/>
</dbReference>
<keyword evidence="6" id="KW-0678">Repressor</keyword>
<keyword evidence="11" id="KW-0677">Repeat</keyword>
<dbReference type="InterPro" id="IPR034552">
    <property type="entry name" value="p54nrb_RRM1"/>
</dbReference>
<evidence type="ECO:0000256" key="24">
    <source>
        <dbReference type="ARBA" id="ARBA00023204"/>
    </source>
</evidence>
<evidence type="ECO:0000256" key="16">
    <source>
        <dbReference type="ARBA" id="ARBA00022990"/>
    </source>
</evidence>
<name>A0A151NSZ5_ALLMI</name>
<keyword evidence="15 28" id="KW-0694">RNA-binding</keyword>
<dbReference type="Gene3D" id="3.30.70.330">
    <property type="match status" value="2"/>
</dbReference>
<dbReference type="GO" id="GO:0003723">
    <property type="term" value="F:RNA binding"/>
    <property type="evidence" value="ECO:0007669"/>
    <property type="project" value="UniProtKB-UniRule"/>
</dbReference>
<keyword evidence="13" id="KW-0832">Ubl conjugation</keyword>
<keyword evidence="14" id="KW-0391">Immunity</keyword>
<evidence type="ECO:0000313" key="32">
    <source>
        <dbReference type="EMBL" id="KYO39991.1"/>
    </source>
</evidence>
<keyword evidence="5" id="KW-0488">Methylation</keyword>
<keyword evidence="4" id="KW-0158">Chromosome</keyword>
<evidence type="ECO:0000256" key="1">
    <source>
        <dbReference type="ARBA" id="ARBA00004286"/>
    </source>
</evidence>
<evidence type="ECO:0000256" key="18">
    <source>
        <dbReference type="ARBA" id="ARBA00023054"/>
    </source>
</evidence>
<evidence type="ECO:0000256" key="20">
    <source>
        <dbReference type="ARBA" id="ARBA00023159"/>
    </source>
</evidence>
<comment type="subcellular location">
    <subcellularLocation>
        <location evidence="1">Chromosome</location>
    </subcellularLocation>
    <subcellularLocation>
        <location evidence="2">Nucleus speckle</location>
    </subcellularLocation>
    <subcellularLocation>
        <location evidence="3">Nucleus</location>
        <location evidence="3">Nucleolus</location>
    </subcellularLocation>
</comment>
<evidence type="ECO:0000256" key="22">
    <source>
        <dbReference type="ARBA" id="ARBA00023172"/>
    </source>
</evidence>
<evidence type="ECO:0000256" key="21">
    <source>
        <dbReference type="ARBA" id="ARBA00023163"/>
    </source>
</evidence>
<evidence type="ECO:0000256" key="7">
    <source>
        <dbReference type="ARBA" id="ARBA00022499"/>
    </source>
</evidence>
<keyword evidence="8" id="KW-0597">Phosphoprotein</keyword>
<evidence type="ECO:0000256" key="12">
    <source>
        <dbReference type="ARBA" id="ARBA00022763"/>
    </source>
</evidence>
<evidence type="ECO:0000256" key="5">
    <source>
        <dbReference type="ARBA" id="ARBA00022481"/>
    </source>
</evidence>
<dbReference type="GO" id="GO:0008380">
    <property type="term" value="P:RNA splicing"/>
    <property type="evidence" value="ECO:0007669"/>
    <property type="project" value="UniProtKB-KW"/>
</dbReference>
<dbReference type="GO" id="GO:0005730">
    <property type="term" value="C:nucleolus"/>
    <property type="evidence" value="ECO:0007669"/>
    <property type="project" value="UniProtKB-SubCell"/>
</dbReference>
<dbReference type="FunFam" id="3.30.70.330:FF:000043">
    <property type="entry name" value="paraspeckle component 1 isoform X1"/>
    <property type="match status" value="1"/>
</dbReference>
<keyword evidence="23" id="KW-0508">mRNA splicing</keyword>
<evidence type="ECO:0000259" key="31">
    <source>
        <dbReference type="PROSITE" id="PS50102"/>
    </source>
</evidence>
<organism evidence="32 33">
    <name type="scientific">Alligator mississippiensis</name>
    <name type="common">American alligator</name>
    <dbReference type="NCBI Taxonomy" id="8496"/>
    <lineage>
        <taxon>Eukaryota</taxon>
        <taxon>Metazoa</taxon>
        <taxon>Chordata</taxon>
        <taxon>Craniata</taxon>
        <taxon>Vertebrata</taxon>
        <taxon>Euteleostomi</taxon>
        <taxon>Archelosauria</taxon>
        <taxon>Archosauria</taxon>
        <taxon>Crocodylia</taxon>
        <taxon>Alligatoridae</taxon>
        <taxon>Alligatorinae</taxon>
        <taxon>Alligator</taxon>
    </lineage>
</organism>
<keyword evidence="33" id="KW-1185">Reference proteome</keyword>
<dbReference type="eggNOG" id="KOG0115">
    <property type="taxonomic scope" value="Eukaryota"/>
</dbReference>
<dbReference type="STRING" id="8496.A0A151NSZ5"/>
<evidence type="ECO:0000256" key="8">
    <source>
        <dbReference type="ARBA" id="ARBA00022553"/>
    </source>
</evidence>
<evidence type="ECO:0000256" key="26">
    <source>
        <dbReference type="ARBA" id="ARBA00063155"/>
    </source>
</evidence>
<keyword evidence="20" id="KW-0010">Activator</keyword>
<comment type="subunit">
    <text evidence="26">Monomer and component of the SFPQ-NONO complex, which is probably a heterotetramer of two 52 kDa (NONO) and two 100 kDa (SFPQ) subunits. NONO is a component of spliceosome and U5.4/6 snRNP complexes. Interacts with CPNE4 (via VWFA domain). Forms heterodimers with PSPC1; this involves formation of a coiled coil domain by helices from both proteins. Part of complex consisting of SFPQ, NONO and MATR3. Part of a complex consisting of SFPQ, NONO and NR5A1. Part of a complex consisting of SFPQ, NONO and TOP1. Interacts with SPI1 and SPIB. Interacts with RNF43. Interacts with PER1 and PER2. Part of the HDP-RNP complex composed of at least HEXIM1, PRKDC, XRCC5, XRCC6, paraspeckle proteins (SFPQ, NONO, PSPC1, RBM14, and MATR3) and NEAT1 RNA. Interacts (via second RRM domain) with WASL; the interaction is direct. Component of a multiprotein complex with WASL and SFPQ. Interacts with ERCC6. Interacts (via DNA-binding domain) with TET1.</text>
</comment>
<dbReference type="AlphaFoldDB" id="A0A151NSZ5"/>
<dbReference type="PANTHER" id="PTHR23189">
    <property type="entry name" value="RNA RECOGNITION MOTIF-CONTAINING"/>
    <property type="match status" value="1"/>
</dbReference>
<feature type="region of interest" description="Disordered" evidence="30">
    <location>
        <begin position="567"/>
        <end position="618"/>
    </location>
</feature>
<evidence type="ECO:0000256" key="11">
    <source>
        <dbReference type="ARBA" id="ARBA00022737"/>
    </source>
</evidence>
<keyword evidence="16" id="KW-0007">Acetylation</keyword>
<dbReference type="InterPro" id="IPR012677">
    <property type="entry name" value="Nucleotide-bd_a/b_plait_sf"/>
</dbReference>
<dbReference type="EMBL" id="AKHW03002120">
    <property type="protein sequence ID" value="KYO39991.1"/>
    <property type="molecule type" value="Genomic_DNA"/>
</dbReference>
<evidence type="ECO:0000256" key="2">
    <source>
        <dbReference type="ARBA" id="ARBA00004324"/>
    </source>
</evidence>
<evidence type="ECO:0000256" key="29">
    <source>
        <dbReference type="SAM" id="Coils"/>
    </source>
</evidence>
<evidence type="ECO:0000256" key="25">
    <source>
        <dbReference type="ARBA" id="ARBA00023242"/>
    </source>
</evidence>
<dbReference type="InterPro" id="IPR035979">
    <property type="entry name" value="RBD_domain_sf"/>
</dbReference>
<keyword evidence="17" id="KW-0805">Transcription regulation</keyword>
<dbReference type="InterPro" id="IPR012975">
    <property type="entry name" value="NOPS"/>
</dbReference>
<evidence type="ECO:0000256" key="13">
    <source>
        <dbReference type="ARBA" id="ARBA00022843"/>
    </source>
</evidence>
<dbReference type="GO" id="GO:0006397">
    <property type="term" value="P:mRNA processing"/>
    <property type="evidence" value="ECO:0007669"/>
    <property type="project" value="UniProtKB-KW"/>
</dbReference>
<dbReference type="GO" id="GO:0006310">
    <property type="term" value="P:DNA recombination"/>
    <property type="evidence" value="ECO:0007669"/>
    <property type="project" value="UniProtKB-KW"/>
</dbReference>